<organism evidence="3 4">
    <name type="scientific">Marixanthomonas ophiurae</name>
    <dbReference type="NCBI Taxonomy" id="387659"/>
    <lineage>
        <taxon>Bacteria</taxon>
        <taxon>Pseudomonadati</taxon>
        <taxon>Bacteroidota</taxon>
        <taxon>Flavobacteriia</taxon>
        <taxon>Flavobacteriales</taxon>
        <taxon>Flavobacteriaceae</taxon>
        <taxon>Marixanthomonas</taxon>
    </lineage>
</organism>
<evidence type="ECO:0000313" key="3">
    <source>
        <dbReference type="EMBL" id="RFN58029.1"/>
    </source>
</evidence>
<dbReference type="EMBL" id="QVID01000002">
    <property type="protein sequence ID" value="RFN58029.1"/>
    <property type="molecule type" value="Genomic_DNA"/>
</dbReference>
<gene>
    <name evidence="3" type="ORF">DZ858_12365</name>
</gene>
<dbReference type="Proteomes" id="UP000261082">
    <property type="component" value="Unassembled WGS sequence"/>
</dbReference>
<accession>A0A3E1Q7B5</accession>
<feature type="transmembrane region" description="Helical" evidence="1">
    <location>
        <begin position="21"/>
        <end position="40"/>
    </location>
</feature>
<reference evidence="3 4" key="1">
    <citation type="journal article" date="2007" name="Int. J. Syst. Evol. Microbiol.">
        <title>Marixanthomonas ophiurae gen. nov., sp. nov., a marine bacterium of the family Flavobacteriaceae isolated from a deep-sea brittle star.</title>
        <authorList>
            <person name="Romanenko L.A."/>
            <person name="Uchino M."/>
            <person name="Frolova G.M."/>
            <person name="Mikhailov V.V."/>
        </authorList>
    </citation>
    <scope>NUCLEOTIDE SEQUENCE [LARGE SCALE GENOMIC DNA]</scope>
    <source>
        <strain evidence="3 4">KMM 3046</strain>
    </source>
</reference>
<dbReference type="AlphaFoldDB" id="A0A3E1Q7B5"/>
<comment type="caution">
    <text evidence="3">The sequence shown here is derived from an EMBL/GenBank/DDBJ whole genome shotgun (WGS) entry which is preliminary data.</text>
</comment>
<dbReference type="Pfam" id="PF13559">
    <property type="entry name" value="DUF4129"/>
    <property type="match status" value="1"/>
</dbReference>
<dbReference type="InterPro" id="IPR025403">
    <property type="entry name" value="TgpA-like_C"/>
</dbReference>
<keyword evidence="1" id="KW-0472">Membrane</keyword>
<keyword evidence="1" id="KW-1133">Transmembrane helix</keyword>
<feature type="transmembrane region" description="Helical" evidence="1">
    <location>
        <begin position="119"/>
        <end position="144"/>
    </location>
</feature>
<evidence type="ECO:0000256" key="1">
    <source>
        <dbReference type="SAM" id="Phobius"/>
    </source>
</evidence>
<evidence type="ECO:0000313" key="4">
    <source>
        <dbReference type="Proteomes" id="UP000261082"/>
    </source>
</evidence>
<protein>
    <submittedName>
        <fullName evidence="3">DUF4129 domain-containing protein</fullName>
    </submittedName>
</protein>
<evidence type="ECO:0000259" key="2">
    <source>
        <dbReference type="Pfam" id="PF13559"/>
    </source>
</evidence>
<sequence length="274" mass="32702">MNAKTLLELWKPLKHLVNATILMHKLVFIFFFLFCFAEGIPQDSTTVEEHETVRYDTDSRISPLQVDEETIEKYKSDPAFDYSENNAEENWWQQFKNWLGNLWSSFWNWLLGDLQYNGFFAFLLKVLPYLIIGGIVAFIVWLFFKLNPGASFLKSKEKPDVFFSEEEEIIRSKNIRELIEKALQNKNYRLAVRYYYLLILKKLTDAELIDYEFDKTNTDYIAEITSDTVILPFKKTTNLYDYIWYGNFTVTETDYRKAQRTFQELEQQIPNLHD</sequence>
<feature type="domain" description="Protein-glutamine gamma-glutamyltransferase-like C-terminal" evidence="2">
    <location>
        <begin position="196"/>
        <end position="261"/>
    </location>
</feature>
<keyword evidence="1" id="KW-0812">Transmembrane</keyword>
<keyword evidence="4" id="KW-1185">Reference proteome</keyword>
<proteinExistence type="predicted"/>
<name>A0A3E1Q7B5_9FLAO</name>